<dbReference type="GO" id="GO:0005886">
    <property type="term" value="C:plasma membrane"/>
    <property type="evidence" value="ECO:0007669"/>
    <property type="project" value="UniProtKB-SubCell"/>
</dbReference>
<evidence type="ECO:0000313" key="8">
    <source>
        <dbReference type="EMBL" id="MEG3439672.1"/>
    </source>
</evidence>
<feature type="transmembrane region" description="Helical" evidence="7">
    <location>
        <begin position="79"/>
        <end position="102"/>
    </location>
</feature>
<name>A0AAW9QZ19_9CHRO</name>
<dbReference type="Pfam" id="PF03773">
    <property type="entry name" value="ArsP_1"/>
    <property type="match status" value="1"/>
</dbReference>
<evidence type="ECO:0000256" key="2">
    <source>
        <dbReference type="ARBA" id="ARBA00006386"/>
    </source>
</evidence>
<dbReference type="Proteomes" id="UP001328733">
    <property type="component" value="Unassembled WGS sequence"/>
</dbReference>
<proteinExistence type="inferred from homology"/>
<keyword evidence="3" id="KW-1003">Cell membrane</keyword>
<keyword evidence="5 7" id="KW-1133">Transmembrane helix</keyword>
<gene>
    <name evidence="8" type="ORF">V0288_21270</name>
</gene>
<dbReference type="PANTHER" id="PTHR34184">
    <property type="entry name" value="UPF0718 PROTEIN YCGR"/>
    <property type="match status" value="1"/>
</dbReference>
<keyword evidence="6 7" id="KW-0472">Membrane</keyword>
<evidence type="ECO:0000256" key="5">
    <source>
        <dbReference type="ARBA" id="ARBA00022989"/>
    </source>
</evidence>
<feature type="transmembrane region" description="Helical" evidence="7">
    <location>
        <begin position="239"/>
        <end position="260"/>
    </location>
</feature>
<feature type="transmembrane region" description="Helical" evidence="7">
    <location>
        <begin position="272"/>
        <end position="291"/>
    </location>
</feature>
<evidence type="ECO:0000256" key="7">
    <source>
        <dbReference type="SAM" id="Phobius"/>
    </source>
</evidence>
<evidence type="ECO:0000256" key="1">
    <source>
        <dbReference type="ARBA" id="ARBA00004651"/>
    </source>
</evidence>
<comment type="caution">
    <text evidence="8">The sequence shown here is derived from an EMBL/GenBank/DDBJ whole genome shotgun (WGS) entry which is preliminary data.</text>
</comment>
<evidence type="ECO:0000256" key="4">
    <source>
        <dbReference type="ARBA" id="ARBA00022692"/>
    </source>
</evidence>
<evidence type="ECO:0000256" key="6">
    <source>
        <dbReference type="ARBA" id="ARBA00023136"/>
    </source>
</evidence>
<dbReference type="RefSeq" id="WP_332867153.1">
    <property type="nucleotide sequence ID" value="NZ_JBAFSM010000055.1"/>
</dbReference>
<feature type="transmembrane region" description="Helical" evidence="7">
    <location>
        <begin position="114"/>
        <end position="135"/>
    </location>
</feature>
<dbReference type="AlphaFoldDB" id="A0AAW9QZ19"/>
<organism evidence="8 9">
    <name type="scientific">Pannus brasiliensis CCIBt3594</name>
    <dbReference type="NCBI Taxonomy" id="1427578"/>
    <lineage>
        <taxon>Bacteria</taxon>
        <taxon>Bacillati</taxon>
        <taxon>Cyanobacteriota</taxon>
        <taxon>Cyanophyceae</taxon>
        <taxon>Oscillatoriophycideae</taxon>
        <taxon>Chroococcales</taxon>
        <taxon>Microcystaceae</taxon>
        <taxon>Pannus</taxon>
    </lineage>
</organism>
<protein>
    <submittedName>
        <fullName evidence="8">Permease</fullName>
    </submittedName>
</protein>
<accession>A0AAW9QZ19</accession>
<keyword evidence="4 7" id="KW-0812">Transmembrane</keyword>
<dbReference type="InterPro" id="IPR005524">
    <property type="entry name" value="DUF318"/>
</dbReference>
<comment type="subcellular location">
    <subcellularLocation>
        <location evidence="1">Cell membrane</location>
        <topology evidence="1">Multi-pass membrane protein</topology>
    </subcellularLocation>
</comment>
<comment type="similarity">
    <text evidence="2">Belongs to the UPF0718 family.</text>
</comment>
<feature type="transmembrane region" description="Helical" evidence="7">
    <location>
        <begin position="12"/>
        <end position="34"/>
    </location>
</feature>
<dbReference type="InterPro" id="IPR052923">
    <property type="entry name" value="UPF0718"/>
</dbReference>
<evidence type="ECO:0000256" key="3">
    <source>
        <dbReference type="ARBA" id="ARBA00022475"/>
    </source>
</evidence>
<feature type="transmembrane region" description="Helical" evidence="7">
    <location>
        <begin position="298"/>
        <end position="321"/>
    </location>
</feature>
<dbReference type="EMBL" id="JBAFSM010000055">
    <property type="protein sequence ID" value="MEG3439672.1"/>
    <property type="molecule type" value="Genomic_DNA"/>
</dbReference>
<feature type="transmembrane region" description="Helical" evidence="7">
    <location>
        <begin position="46"/>
        <end position="67"/>
    </location>
</feature>
<evidence type="ECO:0000313" key="9">
    <source>
        <dbReference type="Proteomes" id="UP001328733"/>
    </source>
</evidence>
<feature type="transmembrane region" description="Helical" evidence="7">
    <location>
        <begin position="205"/>
        <end position="223"/>
    </location>
</feature>
<sequence length="322" mass="36172">MSPIANTLFSSLFLTSFPFLLAGIAVSSFLAAFVNDRKLAAFFPRGRVLGAIVGSLLGLLLPVGQYGTIPIARRFFRQGVPLAVVFSFLVAAPTLNVLTLWLTWQFFAERSSIFFYRSIAVWILAISIGILFSYYRGQPQIKEEKSLESPEFFEEDLSAIEEEIEDRSGISDIIHEYKIKRSRQRFWLPNLSLFVRNFTRETLEFGALLIWGCTIASLFQLWLPQQQLIEWGQIPEAQILVMILFGFGLSVNSSLSVLVPGSLTTTLFTGSFLAYFLPASLINIQGVPLLLASFSRKVVLYLVLLLLSFTFLISLTLSFYLG</sequence>
<dbReference type="PANTHER" id="PTHR34184:SF4">
    <property type="entry name" value="UPF0718 PROTEIN YCGR"/>
    <property type="match status" value="1"/>
</dbReference>
<keyword evidence="9" id="KW-1185">Reference proteome</keyword>
<reference evidence="8 9" key="1">
    <citation type="submission" date="2024-01" db="EMBL/GenBank/DDBJ databases">
        <title>Genomic insights into the taxonomy and metabolism of the cyanobacterium Pannus brasiliensis CCIBt3594.</title>
        <authorList>
            <person name="Machado M."/>
            <person name="Botero N.B."/>
            <person name="Andreote A.P.D."/>
            <person name="Feitosa A.M.T."/>
            <person name="Popin R."/>
            <person name="Sivonen K."/>
            <person name="Fiore M.F."/>
        </authorList>
    </citation>
    <scope>NUCLEOTIDE SEQUENCE [LARGE SCALE GENOMIC DNA]</scope>
    <source>
        <strain evidence="8 9">CCIBt3594</strain>
    </source>
</reference>